<evidence type="ECO:0000313" key="10">
    <source>
        <dbReference type="EMBL" id="CAF0793966.1"/>
    </source>
</evidence>
<feature type="transmembrane region" description="Helical" evidence="8">
    <location>
        <begin position="427"/>
        <end position="451"/>
    </location>
</feature>
<dbReference type="AlphaFoldDB" id="A0A813SFQ6"/>
<feature type="transmembrane region" description="Helical" evidence="8">
    <location>
        <begin position="146"/>
        <end position="166"/>
    </location>
</feature>
<keyword evidence="2 8" id="KW-0812">Transmembrane</keyword>
<feature type="transmembrane region" description="Helical" evidence="8">
    <location>
        <begin position="97"/>
        <end position="125"/>
    </location>
</feature>
<accession>A0A813SFQ6</accession>
<dbReference type="PANTHER" id="PTHR24243">
    <property type="entry name" value="G-PROTEIN COUPLED RECEPTOR"/>
    <property type="match status" value="1"/>
</dbReference>
<dbReference type="OrthoDB" id="10026692at2759"/>
<protein>
    <recommendedName>
        <fullName evidence="9">G-protein coupled receptors family 1 profile domain-containing protein</fullName>
    </recommendedName>
</protein>
<feature type="transmembrane region" description="Helical" evidence="8">
    <location>
        <begin position="343"/>
        <end position="369"/>
    </location>
</feature>
<dbReference type="PROSITE" id="PS50262">
    <property type="entry name" value="G_PROTEIN_RECEP_F1_2"/>
    <property type="match status" value="1"/>
</dbReference>
<organism evidence="10 12">
    <name type="scientific">Adineta ricciae</name>
    <name type="common">Rotifer</name>
    <dbReference type="NCBI Taxonomy" id="249248"/>
    <lineage>
        <taxon>Eukaryota</taxon>
        <taxon>Metazoa</taxon>
        <taxon>Spiralia</taxon>
        <taxon>Gnathifera</taxon>
        <taxon>Rotifera</taxon>
        <taxon>Eurotatoria</taxon>
        <taxon>Bdelloidea</taxon>
        <taxon>Adinetida</taxon>
        <taxon>Adinetidae</taxon>
        <taxon>Adineta</taxon>
    </lineage>
</organism>
<keyword evidence="3 8" id="KW-1133">Transmembrane helix</keyword>
<dbReference type="Proteomes" id="UP000663852">
    <property type="component" value="Unassembled WGS sequence"/>
</dbReference>
<comment type="caution">
    <text evidence="10">The sequence shown here is derived from an EMBL/GenBank/DDBJ whole genome shotgun (WGS) entry which is preliminary data.</text>
</comment>
<dbReference type="InterPro" id="IPR017452">
    <property type="entry name" value="GPCR_Rhodpsn_7TM"/>
</dbReference>
<evidence type="ECO:0000256" key="8">
    <source>
        <dbReference type="SAM" id="Phobius"/>
    </source>
</evidence>
<evidence type="ECO:0000259" key="9">
    <source>
        <dbReference type="PROSITE" id="PS50262"/>
    </source>
</evidence>
<evidence type="ECO:0000313" key="12">
    <source>
        <dbReference type="Proteomes" id="UP000663828"/>
    </source>
</evidence>
<dbReference type="GO" id="GO:0005886">
    <property type="term" value="C:plasma membrane"/>
    <property type="evidence" value="ECO:0007669"/>
    <property type="project" value="TreeGrafter"/>
</dbReference>
<evidence type="ECO:0000256" key="7">
    <source>
        <dbReference type="ARBA" id="ARBA00023224"/>
    </source>
</evidence>
<evidence type="ECO:0000256" key="2">
    <source>
        <dbReference type="ARBA" id="ARBA00022692"/>
    </source>
</evidence>
<feature type="transmembrane region" description="Helical" evidence="8">
    <location>
        <begin position="37"/>
        <end position="57"/>
    </location>
</feature>
<dbReference type="Gene3D" id="1.20.1070.10">
    <property type="entry name" value="Rhodopsin 7-helix transmembrane proteins"/>
    <property type="match status" value="2"/>
</dbReference>
<evidence type="ECO:0000313" key="11">
    <source>
        <dbReference type="EMBL" id="CAF1032579.1"/>
    </source>
</evidence>
<name>A0A813SFQ6_ADIRI</name>
<dbReference type="GO" id="GO:0004930">
    <property type="term" value="F:G protein-coupled receptor activity"/>
    <property type="evidence" value="ECO:0007669"/>
    <property type="project" value="UniProtKB-KW"/>
</dbReference>
<dbReference type="Pfam" id="PF00001">
    <property type="entry name" value="7tm_1"/>
    <property type="match status" value="1"/>
</dbReference>
<keyword evidence="4" id="KW-0297">G-protein coupled receptor</keyword>
<reference evidence="10" key="1">
    <citation type="submission" date="2021-02" db="EMBL/GenBank/DDBJ databases">
        <authorList>
            <person name="Nowell W R."/>
        </authorList>
    </citation>
    <scope>NUCLEOTIDE SEQUENCE</scope>
</reference>
<feature type="domain" description="G-protein coupled receptors family 1 profile" evidence="9">
    <location>
        <begin position="48"/>
        <end position="440"/>
    </location>
</feature>
<dbReference type="EMBL" id="CAJNOJ010000072">
    <property type="protein sequence ID" value="CAF1032579.1"/>
    <property type="molecule type" value="Genomic_DNA"/>
</dbReference>
<keyword evidence="5 8" id="KW-0472">Membrane</keyword>
<evidence type="ECO:0000256" key="1">
    <source>
        <dbReference type="ARBA" id="ARBA00004141"/>
    </source>
</evidence>
<gene>
    <name evidence="11" type="ORF">EDS130_LOCUS16489</name>
    <name evidence="10" type="ORF">XAT740_LOCUS2629</name>
</gene>
<keyword evidence="6" id="KW-0675">Receptor</keyword>
<comment type="subcellular location">
    <subcellularLocation>
        <location evidence="1">Membrane</location>
        <topology evidence="1">Multi-pass membrane protein</topology>
    </subcellularLocation>
</comment>
<keyword evidence="12" id="KW-1185">Reference proteome</keyword>
<feature type="transmembrane region" description="Helical" evidence="8">
    <location>
        <begin position="186"/>
        <end position="207"/>
    </location>
</feature>
<evidence type="ECO:0000256" key="5">
    <source>
        <dbReference type="ARBA" id="ARBA00023136"/>
    </source>
</evidence>
<dbReference type="PRINTS" id="PR00237">
    <property type="entry name" value="GPCRRHODOPSN"/>
</dbReference>
<dbReference type="SUPFAM" id="SSF81321">
    <property type="entry name" value="Family A G protein-coupled receptor-like"/>
    <property type="match status" value="1"/>
</dbReference>
<evidence type="ECO:0000256" key="3">
    <source>
        <dbReference type="ARBA" id="ARBA00022989"/>
    </source>
</evidence>
<dbReference type="PANTHER" id="PTHR24243:SF233">
    <property type="entry name" value="THYROTROPIN-RELEASING HORMONE RECEPTOR"/>
    <property type="match status" value="1"/>
</dbReference>
<sequence length="461" mass="53008">MAMSNLSTLAPSLADYAPYYYQFRAIHRFLVSITYPYIFFITFVGFITNTLTVILLSKKNVTRNLKNKWTLIALALSDLLFNTVLLIRGIHDLTKLKAHYICLVVSFLSHLAELLSACYTVAFTIQRYYAIRCPLEAAVRRRSSPIVSLLLIFILSSVFCFLISYYNNYEDCLEELYLNWFIADAFFSFVIPVILILIFNTLIVNYIRKRSYVSVTRETSLFSARQLANADDMDGLEHNATTVLSTILSQDDGNEYIELNESNGVNQSCVAAPSERVSSGEVSLNRQSRTKVQSQRYFYRPKLISFDSYFNRKSKKSSFQSNENETMDQLSVKTSQSIHVTRMLVLVSTCFLLLNAPGHLCVIILKVYIDIYNRPMDGEHISSYDYSLIQNSTLNSNMISSYQPKESTTNDQLIIHLLYTAVLFTQLIAYASYSINFFLYSFSGITFRASLRQLIRRFRKH</sequence>
<dbReference type="InterPro" id="IPR000276">
    <property type="entry name" value="GPCR_Rhodpsn"/>
</dbReference>
<feature type="transmembrane region" description="Helical" evidence="8">
    <location>
        <begin position="69"/>
        <end position="91"/>
    </location>
</feature>
<evidence type="ECO:0000256" key="4">
    <source>
        <dbReference type="ARBA" id="ARBA00023040"/>
    </source>
</evidence>
<dbReference type="Proteomes" id="UP000663828">
    <property type="component" value="Unassembled WGS sequence"/>
</dbReference>
<evidence type="ECO:0000256" key="6">
    <source>
        <dbReference type="ARBA" id="ARBA00023170"/>
    </source>
</evidence>
<proteinExistence type="predicted"/>
<dbReference type="EMBL" id="CAJNOR010000093">
    <property type="protein sequence ID" value="CAF0793966.1"/>
    <property type="molecule type" value="Genomic_DNA"/>
</dbReference>
<keyword evidence="7" id="KW-0807">Transducer</keyword>